<dbReference type="AlphaFoldDB" id="B9RZJ3"/>
<name>B9RZJ3_RICCO</name>
<reference evidence="3" key="1">
    <citation type="journal article" date="2010" name="Nat. Biotechnol.">
        <title>Draft genome sequence of the oilseed species Ricinus communis.</title>
        <authorList>
            <person name="Chan A.P."/>
            <person name="Crabtree J."/>
            <person name="Zhao Q."/>
            <person name="Lorenzi H."/>
            <person name="Orvis J."/>
            <person name="Puiu D."/>
            <person name="Melake-Berhan A."/>
            <person name="Jones K.M."/>
            <person name="Redman J."/>
            <person name="Chen G."/>
            <person name="Cahoon E.B."/>
            <person name="Gedil M."/>
            <person name="Stanke M."/>
            <person name="Haas B.J."/>
            <person name="Wortman J.R."/>
            <person name="Fraser-Liggett C.M."/>
            <person name="Ravel J."/>
            <person name="Rabinowicz P.D."/>
        </authorList>
    </citation>
    <scope>NUCLEOTIDE SEQUENCE [LARGE SCALE GENOMIC DNA]</scope>
    <source>
        <strain evidence="3">cv. Hale</strain>
    </source>
</reference>
<dbReference type="InParanoid" id="B9RZJ3"/>
<dbReference type="EMBL" id="EQ973834">
    <property type="protein sequence ID" value="EEF43373.1"/>
    <property type="molecule type" value="Genomic_DNA"/>
</dbReference>
<gene>
    <name evidence="2" type="ORF">RCOM_0939940</name>
</gene>
<sequence length="51" mass="6194">MRNLTMKKRSQRVRKRVLTGLRKKEKKQRERVKQKQTSKLQLRRTSDPSAT</sequence>
<dbReference type="Proteomes" id="UP000008311">
    <property type="component" value="Unassembled WGS sequence"/>
</dbReference>
<feature type="compositionally biased region" description="Basic residues" evidence="1">
    <location>
        <begin position="1"/>
        <end position="26"/>
    </location>
</feature>
<feature type="region of interest" description="Disordered" evidence="1">
    <location>
        <begin position="1"/>
        <end position="51"/>
    </location>
</feature>
<evidence type="ECO:0000313" key="2">
    <source>
        <dbReference type="EMBL" id="EEF43373.1"/>
    </source>
</evidence>
<evidence type="ECO:0000313" key="3">
    <source>
        <dbReference type="Proteomes" id="UP000008311"/>
    </source>
</evidence>
<keyword evidence="3" id="KW-1185">Reference proteome</keyword>
<evidence type="ECO:0000256" key="1">
    <source>
        <dbReference type="SAM" id="MobiDB-lite"/>
    </source>
</evidence>
<proteinExistence type="predicted"/>
<organism evidence="2 3">
    <name type="scientific">Ricinus communis</name>
    <name type="common">Castor bean</name>
    <dbReference type="NCBI Taxonomy" id="3988"/>
    <lineage>
        <taxon>Eukaryota</taxon>
        <taxon>Viridiplantae</taxon>
        <taxon>Streptophyta</taxon>
        <taxon>Embryophyta</taxon>
        <taxon>Tracheophyta</taxon>
        <taxon>Spermatophyta</taxon>
        <taxon>Magnoliopsida</taxon>
        <taxon>eudicotyledons</taxon>
        <taxon>Gunneridae</taxon>
        <taxon>Pentapetalae</taxon>
        <taxon>rosids</taxon>
        <taxon>fabids</taxon>
        <taxon>Malpighiales</taxon>
        <taxon>Euphorbiaceae</taxon>
        <taxon>Acalyphoideae</taxon>
        <taxon>Acalypheae</taxon>
        <taxon>Ricinus</taxon>
    </lineage>
</organism>
<accession>B9RZJ3</accession>
<protein>
    <submittedName>
        <fullName evidence="2">Uncharacterized protein</fullName>
    </submittedName>
</protein>